<organism evidence="1 2">
    <name type="scientific">Zymoseptoria tritici (strain CBS 115943 / IPO323)</name>
    <name type="common">Speckled leaf blotch fungus</name>
    <name type="synonym">Septoria tritici</name>
    <dbReference type="NCBI Taxonomy" id="336722"/>
    <lineage>
        <taxon>Eukaryota</taxon>
        <taxon>Fungi</taxon>
        <taxon>Dikarya</taxon>
        <taxon>Ascomycota</taxon>
        <taxon>Pezizomycotina</taxon>
        <taxon>Dothideomycetes</taxon>
        <taxon>Dothideomycetidae</taxon>
        <taxon>Mycosphaerellales</taxon>
        <taxon>Mycosphaerellaceae</taxon>
        <taxon>Zymoseptoria</taxon>
    </lineage>
</organism>
<dbReference type="EMBL" id="CM001216">
    <property type="protein sequence ID" value="EGP81884.1"/>
    <property type="molecule type" value="Genomic_DNA"/>
</dbReference>
<name>F9XS85_ZYMTI</name>
<reference evidence="1 2" key="1">
    <citation type="journal article" date="2011" name="PLoS Genet.">
        <title>Finished genome of the fungal wheat pathogen Mycosphaerella graminicola reveals dispensome structure, chromosome plasticity, and stealth pathogenesis.</title>
        <authorList>
            <person name="Goodwin S.B."/>
            <person name="Ben M'barek S."/>
            <person name="Dhillon B."/>
            <person name="Wittenberg A.H.J."/>
            <person name="Crane C.F."/>
            <person name="Hane J.K."/>
            <person name="Foster A.J."/>
            <person name="Van der Lee T.A.J."/>
            <person name="Grimwood J."/>
            <person name="Aerts A."/>
            <person name="Antoniw J."/>
            <person name="Bailey A."/>
            <person name="Bluhm B."/>
            <person name="Bowler J."/>
            <person name="Bristow J."/>
            <person name="van der Burgt A."/>
            <person name="Canto-Canche B."/>
            <person name="Churchill A.C.L."/>
            <person name="Conde-Ferraez L."/>
            <person name="Cools H.J."/>
            <person name="Coutinho P.M."/>
            <person name="Csukai M."/>
            <person name="Dehal P."/>
            <person name="De Wit P."/>
            <person name="Donzelli B."/>
            <person name="van de Geest H.C."/>
            <person name="van Ham R.C.H.J."/>
            <person name="Hammond-Kosack K.E."/>
            <person name="Henrissat B."/>
            <person name="Kilian A."/>
            <person name="Kobayashi A.K."/>
            <person name="Koopmann E."/>
            <person name="Kourmpetis Y."/>
            <person name="Kuzniar A."/>
            <person name="Lindquist E."/>
            <person name="Lombard V."/>
            <person name="Maliepaard C."/>
            <person name="Martins N."/>
            <person name="Mehrabi R."/>
            <person name="Nap J.P.H."/>
            <person name="Ponomarenko A."/>
            <person name="Rudd J.J."/>
            <person name="Salamov A."/>
            <person name="Schmutz J."/>
            <person name="Schouten H.J."/>
            <person name="Shapiro H."/>
            <person name="Stergiopoulos I."/>
            <person name="Torriani S.F.F."/>
            <person name="Tu H."/>
            <person name="de Vries R.P."/>
            <person name="Waalwijk C."/>
            <person name="Ware S.B."/>
            <person name="Wiebenga A."/>
            <person name="Zwiers L.-H."/>
            <person name="Oliver R.P."/>
            <person name="Grigoriev I.V."/>
            <person name="Kema G.H.J."/>
        </authorList>
    </citation>
    <scope>NUCLEOTIDE SEQUENCE [LARGE SCALE GENOMIC DNA]</scope>
    <source>
        <strain evidence="2">CBS 115943 / IPO323</strain>
    </source>
</reference>
<dbReference type="HOGENOM" id="CLU_2160410_0_0_1"/>
<dbReference type="KEGG" id="ztr:MYCGRDRAFT_98074"/>
<sequence>MFILRMEAQSSPWRDRRICSLLLDVLREIAASARYFWKVTLTQQIQDQTIDKDLNGFKRAIPDNETRVMALNELACEHGEGFLYYLPSRDVWKTNAEADILPVSRRTAVPG</sequence>
<dbReference type="AlphaFoldDB" id="F9XS85"/>
<accession>F9XS85</accession>
<evidence type="ECO:0000313" key="1">
    <source>
        <dbReference type="EMBL" id="EGP81884.1"/>
    </source>
</evidence>
<dbReference type="VEuPathDB" id="FungiDB:ZTRI_21.5"/>
<dbReference type="OrthoDB" id="10625307at2759"/>
<keyword evidence="2" id="KW-1185">Reference proteome</keyword>
<proteinExistence type="predicted"/>
<dbReference type="Proteomes" id="UP000008062">
    <property type="component" value="Chromosome 21"/>
</dbReference>
<dbReference type="InParanoid" id="F9XS85"/>
<dbReference type="RefSeq" id="XP_003846908.1">
    <property type="nucleotide sequence ID" value="XM_003846860.1"/>
</dbReference>
<dbReference type="GeneID" id="13396671"/>
<gene>
    <name evidence="1" type="ORF">MYCGRDRAFT_98074</name>
</gene>
<evidence type="ECO:0000313" key="2">
    <source>
        <dbReference type="Proteomes" id="UP000008062"/>
    </source>
</evidence>
<protein>
    <submittedName>
        <fullName evidence="1">Uncharacterized protein</fullName>
    </submittedName>
</protein>